<feature type="transmembrane region" description="Helical" evidence="1">
    <location>
        <begin position="177"/>
        <end position="195"/>
    </location>
</feature>
<dbReference type="GO" id="GO:0000271">
    <property type="term" value="P:polysaccharide biosynthetic process"/>
    <property type="evidence" value="ECO:0007669"/>
    <property type="project" value="TreeGrafter"/>
</dbReference>
<dbReference type="AlphaFoldDB" id="A0A7W9SSS5"/>
<name>A0A7W9SSS5_ARMRO</name>
<dbReference type="GO" id="GO:0016020">
    <property type="term" value="C:membrane"/>
    <property type="evidence" value="ECO:0007669"/>
    <property type="project" value="TreeGrafter"/>
</dbReference>
<organism evidence="3 4">
    <name type="scientific">Armatimonas rosea</name>
    <dbReference type="NCBI Taxonomy" id="685828"/>
    <lineage>
        <taxon>Bacteria</taxon>
        <taxon>Bacillati</taxon>
        <taxon>Armatimonadota</taxon>
        <taxon>Armatimonadia</taxon>
        <taxon>Armatimonadales</taxon>
        <taxon>Armatimonadaceae</taxon>
        <taxon>Armatimonas</taxon>
    </lineage>
</organism>
<evidence type="ECO:0000313" key="4">
    <source>
        <dbReference type="Proteomes" id="UP000520814"/>
    </source>
</evidence>
<dbReference type="PANTHER" id="PTHR23028:SF53">
    <property type="entry name" value="ACYL_TRANSF_3 DOMAIN-CONTAINING PROTEIN"/>
    <property type="match status" value="1"/>
</dbReference>
<feature type="transmembrane region" description="Helical" evidence="1">
    <location>
        <begin position="230"/>
        <end position="249"/>
    </location>
</feature>
<keyword evidence="1" id="KW-0472">Membrane</keyword>
<proteinExistence type="predicted"/>
<feature type="transmembrane region" description="Helical" evidence="1">
    <location>
        <begin position="92"/>
        <end position="109"/>
    </location>
</feature>
<feature type="domain" description="Acyltransferase 3" evidence="2">
    <location>
        <begin position="12"/>
        <end position="342"/>
    </location>
</feature>
<keyword evidence="1" id="KW-1133">Transmembrane helix</keyword>
<keyword evidence="1" id="KW-0812">Transmembrane</keyword>
<keyword evidence="4" id="KW-1185">Reference proteome</keyword>
<protein>
    <submittedName>
        <fullName evidence="3">Peptidoglycan/LPS O-acetylase OafA/YrhL</fullName>
    </submittedName>
</protein>
<feature type="transmembrane region" description="Helical" evidence="1">
    <location>
        <begin position="47"/>
        <end position="72"/>
    </location>
</feature>
<evidence type="ECO:0000256" key="1">
    <source>
        <dbReference type="SAM" id="Phobius"/>
    </source>
</evidence>
<feature type="transmembrane region" description="Helical" evidence="1">
    <location>
        <begin position="15"/>
        <end position="35"/>
    </location>
</feature>
<feature type="transmembrane region" description="Helical" evidence="1">
    <location>
        <begin position="201"/>
        <end position="218"/>
    </location>
</feature>
<dbReference type="InterPro" id="IPR050879">
    <property type="entry name" value="Acyltransferase_3"/>
</dbReference>
<accession>A0A7W9SSS5</accession>
<dbReference type="EMBL" id="JACHGW010000003">
    <property type="protein sequence ID" value="MBB6051593.1"/>
    <property type="molecule type" value="Genomic_DNA"/>
</dbReference>
<dbReference type="RefSeq" id="WP_184198845.1">
    <property type="nucleotide sequence ID" value="NZ_JACHGW010000003.1"/>
</dbReference>
<dbReference type="GO" id="GO:0016747">
    <property type="term" value="F:acyltransferase activity, transferring groups other than amino-acyl groups"/>
    <property type="evidence" value="ECO:0007669"/>
    <property type="project" value="InterPro"/>
</dbReference>
<feature type="transmembrane region" description="Helical" evidence="1">
    <location>
        <begin position="325"/>
        <end position="345"/>
    </location>
</feature>
<reference evidence="3 4" key="1">
    <citation type="submission" date="2020-08" db="EMBL/GenBank/DDBJ databases">
        <title>Genomic Encyclopedia of Type Strains, Phase IV (KMG-IV): sequencing the most valuable type-strain genomes for metagenomic binning, comparative biology and taxonomic classification.</title>
        <authorList>
            <person name="Goeker M."/>
        </authorList>
    </citation>
    <scope>NUCLEOTIDE SEQUENCE [LARGE SCALE GENOMIC DNA]</scope>
    <source>
        <strain evidence="3 4">DSM 23562</strain>
    </source>
</reference>
<feature type="transmembrane region" description="Helical" evidence="1">
    <location>
        <begin position="255"/>
        <end position="272"/>
    </location>
</feature>
<gene>
    <name evidence="3" type="ORF">HNQ39_003403</name>
</gene>
<dbReference type="Proteomes" id="UP000520814">
    <property type="component" value="Unassembled WGS sequence"/>
</dbReference>
<dbReference type="PANTHER" id="PTHR23028">
    <property type="entry name" value="ACETYLTRANSFERASE"/>
    <property type="match status" value="1"/>
</dbReference>
<dbReference type="InterPro" id="IPR002656">
    <property type="entry name" value="Acyl_transf_3_dom"/>
</dbReference>
<evidence type="ECO:0000313" key="3">
    <source>
        <dbReference type="EMBL" id="MBB6051593.1"/>
    </source>
</evidence>
<sequence>MNTPPPRLSYATLDAWRGIASLMVVCFHTAGVHALHHPELKDRGIFWLAQFGWLGVQLFFVISGFCIANAAAISQARDPGVGSFFVARLRRIFPPYWCALLLTTLPLVVMQLRGAGTAETAGMLTGGNIFWNLTLTQLITKTPSIVAVSWTLCFELAFYLLVGGALAAFGKRLGVRAMLRALHGLTLLCLIAQLIFGDAVPYPFCMWAQFGFGVLVYDALTDPKSREPRVWAAVLALATLVLITTRDFYVANQPYRLSMVVTLLFAALLVGLHRFDTLTGAHRALRGLSVIGGFSYSLYLTHHYLLRIGLQIFERLRLPDPGGLVGLLFAIAFSVATAAVFYRFCEKPFLKKRPTKSL</sequence>
<evidence type="ECO:0000259" key="2">
    <source>
        <dbReference type="Pfam" id="PF01757"/>
    </source>
</evidence>
<feature type="transmembrane region" description="Helical" evidence="1">
    <location>
        <begin position="284"/>
        <end position="305"/>
    </location>
</feature>
<feature type="transmembrane region" description="Helical" evidence="1">
    <location>
        <begin position="145"/>
        <end position="170"/>
    </location>
</feature>
<comment type="caution">
    <text evidence="3">The sequence shown here is derived from an EMBL/GenBank/DDBJ whole genome shotgun (WGS) entry which is preliminary data.</text>
</comment>
<dbReference type="Pfam" id="PF01757">
    <property type="entry name" value="Acyl_transf_3"/>
    <property type="match status" value="1"/>
</dbReference>